<dbReference type="STRING" id="1797197.A2Y75_08900"/>
<comment type="similarity">
    <text evidence="1">Belongs to the UPF0065 (bug) family.</text>
</comment>
<dbReference type="SUPFAM" id="SSF53850">
    <property type="entry name" value="Periplasmic binding protein-like II"/>
    <property type="match status" value="1"/>
</dbReference>
<sequence length="338" mass="37320">MKGEAKMRIFNKSFHIFIAGLVLSVLLLVTAQEIYAQSKDKYPERPIQLIIPYPPGGSEALGRKTATTMSANIGQSIVILNVPGASTQIASRKVKEAAPDGYTIYVSSPPEFVAGPAFFDNLPFDPLKDFTPITYHAHAPYMLLISTKIPVKTYSELVPYMRKNQDNFKFGSYGALSQSDIIARRFRKSTGINFGIIPYSGGSPSFNALLAGEIQAVFATPIPTRGFIAAGQMLPLAVTTSERLKLFPDAPALRELGVDIIDSASYGLVGPAGLPKEIVDFWYREWSKAMNEPETRKFIEDMGVQIVASTPEYFKKWLNDNIKLWAELAQTLGIEKKK</sequence>
<dbReference type="AlphaFoldDB" id="A0A1F2WIC3"/>
<name>A0A1F2WIC3_9ACTN</name>
<gene>
    <name evidence="2" type="ORF">A2Y75_08900</name>
</gene>
<evidence type="ECO:0000256" key="1">
    <source>
        <dbReference type="ARBA" id="ARBA00006987"/>
    </source>
</evidence>
<accession>A0A1F2WIC3</accession>
<proteinExistence type="inferred from homology"/>
<dbReference type="Pfam" id="PF03401">
    <property type="entry name" value="TctC"/>
    <property type="match status" value="1"/>
</dbReference>
<dbReference type="Gene3D" id="3.40.190.150">
    <property type="entry name" value="Bordetella uptake gene, domain 1"/>
    <property type="match status" value="1"/>
</dbReference>
<protein>
    <recommendedName>
        <fullName evidence="4">Tripartite tricarboxylate transporter substrate binding protein</fullName>
    </recommendedName>
</protein>
<evidence type="ECO:0008006" key="4">
    <source>
        <dbReference type="Google" id="ProtNLM"/>
    </source>
</evidence>
<dbReference type="InterPro" id="IPR005064">
    <property type="entry name" value="BUG"/>
</dbReference>
<dbReference type="CDD" id="cd07012">
    <property type="entry name" value="PBP2_Bug_TTT"/>
    <property type="match status" value="1"/>
</dbReference>
<dbReference type="Proteomes" id="UP000177876">
    <property type="component" value="Unassembled WGS sequence"/>
</dbReference>
<dbReference type="PANTHER" id="PTHR42928:SF5">
    <property type="entry name" value="BLR1237 PROTEIN"/>
    <property type="match status" value="1"/>
</dbReference>
<reference evidence="2 3" key="1">
    <citation type="journal article" date="2016" name="Nat. Commun.">
        <title>Thousands of microbial genomes shed light on interconnected biogeochemical processes in an aquifer system.</title>
        <authorList>
            <person name="Anantharaman K."/>
            <person name="Brown C.T."/>
            <person name="Hug L.A."/>
            <person name="Sharon I."/>
            <person name="Castelle C.J."/>
            <person name="Probst A.J."/>
            <person name="Thomas B.C."/>
            <person name="Singh A."/>
            <person name="Wilkins M.J."/>
            <person name="Karaoz U."/>
            <person name="Brodie E.L."/>
            <person name="Williams K.H."/>
            <person name="Hubbard S.S."/>
            <person name="Banfield J.F."/>
        </authorList>
    </citation>
    <scope>NUCLEOTIDE SEQUENCE [LARGE SCALE GENOMIC DNA]</scope>
</reference>
<evidence type="ECO:0000313" key="2">
    <source>
        <dbReference type="EMBL" id="OFW56582.1"/>
    </source>
</evidence>
<dbReference type="PIRSF" id="PIRSF017082">
    <property type="entry name" value="YflP"/>
    <property type="match status" value="1"/>
</dbReference>
<evidence type="ECO:0000313" key="3">
    <source>
        <dbReference type="Proteomes" id="UP000177876"/>
    </source>
</evidence>
<dbReference type="Gene3D" id="3.40.190.10">
    <property type="entry name" value="Periplasmic binding protein-like II"/>
    <property type="match status" value="1"/>
</dbReference>
<comment type="caution">
    <text evidence="2">The sequence shown here is derived from an EMBL/GenBank/DDBJ whole genome shotgun (WGS) entry which is preliminary data.</text>
</comment>
<dbReference type="EMBL" id="MELK01000043">
    <property type="protein sequence ID" value="OFW56582.1"/>
    <property type="molecule type" value="Genomic_DNA"/>
</dbReference>
<organism evidence="2 3">
    <name type="scientific">Candidatus Solincola sediminis</name>
    <dbReference type="NCBI Taxonomy" id="1797199"/>
    <lineage>
        <taxon>Bacteria</taxon>
        <taxon>Bacillati</taxon>
        <taxon>Actinomycetota</taxon>
        <taxon>Candidatus Geothermincolia</taxon>
        <taxon>Candidatus Geothermincolales</taxon>
        <taxon>Candidatus Geothermincolaceae</taxon>
        <taxon>Candidatus Solincola</taxon>
    </lineage>
</organism>
<dbReference type="InterPro" id="IPR042100">
    <property type="entry name" value="Bug_dom1"/>
</dbReference>
<dbReference type="PANTHER" id="PTHR42928">
    <property type="entry name" value="TRICARBOXYLATE-BINDING PROTEIN"/>
    <property type="match status" value="1"/>
</dbReference>